<evidence type="ECO:0000256" key="1">
    <source>
        <dbReference type="SAM" id="SignalP"/>
    </source>
</evidence>
<sequence length="102" mass="10874">MDFIRNHSFSFSFILLAVILAFAMPDGAEEQGAGTQEVTVAQGDSLLSLHAQTDTSLPADRWVEEVLRLNGKPDTTLLAGETIIVPATPAYSDDILLAGGDK</sequence>
<dbReference type="InterPro" id="IPR036779">
    <property type="entry name" value="LysM_dom_sf"/>
</dbReference>
<reference evidence="2 3" key="1">
    <citation type="submission" date="2024-06" db="EMBL/GenBank/DDBJ databases">
        <title>Genomic Encyclopedia of Type Strains, Phase IV (KMG-IV): sequencing the most valuable type-strain genomes for metagenomic binning, comparative biology and taxonomic classification.</title>
        <authorList>
            <person name="Goeker M."/>
        </authorList>
    </citation>
    <scope>NUCLEOTIDE SEQUENCE [LARGE SCALE GENOMIC DNA]</scope>
    <source>
        <strain evidence="2 3">DSM 26128</strain>
    </source>
</reference>
<dbReference type="EMBL" id="JBEPLW010000023">
    <property type="protein sequence ID" value="MET3576440.1"/>
    <property type="molecule type" value="Genomic_DNA"/>
</dbReference>
<proteinExistence type="predicted"/>
<evidence type="ECO:0000313" key="3">
    <source>
        <dbReference type="Proteomes" id="UP001549099"/>
    </source>
</evidence>
<organism evidence="2 3">
    <name type="scientific">Bhargavaea ullalensis</name>
    <dbReference type="NCBI Taxonomy" id="1265685"/>
    <lineage>
        <taxon>Bacteria</taxon>
        <taxon>Bacillati</taxon>
        <taxon>Bacillota</taxon>
        <taxon>Bacilli</taxon>
        <taxon>Bacillales</taxon>
        <taxon>Caryophanaceae</taxon>
        <taxon>Bhargavaea</taxon>
    </lineage>
</organism>
<feature type="chain" id="PRO_5047182991" description="LysM domain-containing protein" evidence="1">
    <location>
        <begin position="24"/>
        <end position="102"/>
    </location>
</feature>
<accession>A0ABV2GDS1</accession>
<comment type="caution">
    <text evidence="2">The sequence shown here is derived from an EMBL/GenBank/DDBJ whole genome shotgun (WGS) entry which is preliminary data.</text>
</comment>
<gene>
    <name evidence="2" type="ORF">ABID49_002358</name>
</gene>
<feature type="signal peptide" evidence="1">
    <location>
        <begin position="1"/>
        <end position="23"/>
    </location>
</feature>
<evidence type="ECO:0000313" key="2">
    <source>
        <dbReference type="EMBL" id="MET3576440.1"/>
    </source>
</evidence>
<protein>
    <recommendedName>
        <fullName evidence="4">LysM domain-containing protein</fullName>
    </recommendedName>
</protein>
<dbReference type="RefSeq" id="WP_354198488.1">
    <property type="nucleotide sequence ID" value="NZ_JBEPLW010000023.1"/>
</dbReference>
<evidence type="ECO:0008006" key="4">
    <source>
        <dbReference type="Google" id="ProtNLM"/>
    </source>
</evidence>
<dbReference type="Gene3D" id="3.10.350.10">
    <property type="entry name" value="LysM domain"/>
    <property type="match status" value="1"/>
</dbReference>
<dbReference type="Proteomes" id="UP001549099">
    <property type="component" value="Unassembled WGS sequence"/>
</dbReference>
<name>A0ABV2GDS1_9BACL</name>
<keyword evidence="3" id="KW-1185">Reference proteome</keyword>
<keyword evidence="1" id="KW-0732">Signal</keyword>